<keyword evidence="7" id="KW-1185">Reference proteome</keyword>
<comment type="caution">
    <text evidence="6">The sequence shown here is derived from an EMBL/GenBank/DDBJ whole genome shotgun (WGS) entry which is preliminary data.</text>
</comment>
<feature type="compositionally biased region" description="Pro residues" evidence="4">
    <location>
        <begin position="207"/>
        <end position="217"/>
    </location>
</feature>
<feature type="compositionally biased region" description="Polar residues" evidence="4">
    <location>
        <begin position="221"/>
        <end position="237"/>
    </location>
</feature>
<dbReference type="AlphaFoldDB" id="A0A7W9M654"/>
<sequence>MNVGSGRLVGHHGLHNLIWVWNSISPDWYPGDDMVDVVSADVGDHSALVGQYDRFVQLGGDRKLVALGEVGSISDPDLVRAYEARWSWMNPPDQVTSQDQRNSWTRKFPFPGNQKIARGLVGKWNHLDRGQRRRMSVRQRRVPGEHAGPSALVRQPLAMPELARRLAPDPAADDSPSPRRAGCSAKDSGATPTTPTHRNSGRSTPRSPRPATAPPTMPRSGSISISSQCATTSTSVLLTAPPRRSQRVGSVGASQW</sequence>
<feature type="region of interest" description="Disordered" evidence="4">
    <location>
        <begin position="119"/>
        <end position="256"/>
    </location>
</feature>
<dbReference type="InterPro" id="IPR022790">
    <property type="entry name" value="GH26_dom"/>
</dbReference>
<evidence type="ECO:0000313" key="6">
    <source>
        <dbReference type="EMBL" id="MBB5808932.1"/>
    </source>
</evidence>
<evidence type="ECO:0000256" key="4">
    <source>
        <dbReference type="SAM" id="MobiDB-lite"/>
    </source>
</evidence>
<dbReference type="EMBL" id="JACHMO010000001">
    <property type="protein sequence ID" value="MBB5808932.1"/>
    <property type="molecule type" value="Genomic_DNA"/>
</dbReference>
<dbReference type="Proteomes" id="UP000552097">
    <property type="component" value="Unassembled WGS sequence"/>
</dbReference>
<evidence type="ECO:0000256" key="3">
    <source>
        <dbReference type="PROSITE-ProRule" id="PRU01100"/>
    </source>
</evidence>
<dbReference type="GO" id="GO:0004553">
    <property type="term" value="F:hydrolase activity, hydrolyzing O-glycosyl compounds"/>
    <property type="evidence" value="ECO:0007669"/>
    <property type="project" value="InterPro"/>
</dbReference>
<dbReference type="Gene3D" id="3.20.20.80">
    <property type="entry name" value="Glycosidases"/>
    <property type="match status" value="1"/>
</dbReference>
<dbReference type="RefSeq" id="WP_221483859.1">
    <property type="nucleotide sequence ID" value="NZ_JACHMO010000001.1"/>
</dbReference>
<dbReference type="InterPro" id="IPR017853">
    <property type="entry name" value="GH"/>
</dbReference>
<proteinExistence type="inferred from homology"/>
<evidence type="ECO:0000256" key="2">
    <source>
        <dbReference type="ARBA" id="ARBA00023295"/>
    </source>
</evidence>
<gene>
    <name evidence="6" type="ORF">F4560_008700</name>
</gene>
<evidence type="ECO:0000259" key="5">
    <source>
        <dbReference type="PROSITE" id="PS51764"/>
    </source>
</evidence>
<keyword evidence="2" id="KW-0326">Glycosidase</keyword>
<feature type="compositionally biased region" description="Low complexity" evidence="4">
    <location>
        <begin position="168"/>
        <end position="181"/>
    </location>
</feature>
<dbReference type="Pfam" id="PF02156">
    <property type="entry name" value="Glyco_hydro_26"/>
    <property type="match status" value="1"/>
</dbReference>
<feature type="compositionally biased region" description="Basic residues" evidence="4">
    <location>
        <begin position="131"/>
        <end position="141"/>
    </location>
</feature>
<name>A0A7W9M654_9PSEU</name>
<keyword evidence="1" id="KW-0378">Hydrolase</keyword>
<dbReference type="SUPFAM" id="SSF51445">
    <property type="entry name" value="(Trans)glycosidases"/>
    <property type="match status" value="1"/>
</dbReference>
<reference evidence="6 7" key="1">
    <citation type="submission" date="2020-08" db="EMBL/GenBank/DDBJ databases">
        <title>Sequencing the genomes of 1000 actinobacteria strains.</title>
        <authorList>
            <person name="Klenk H.-P."/>
        </authorList>
    </citation>
    <scope>NUCLEOTIDE SEQUENCE [LARGE SCALE GENOMIC DNA]</scope>
    <source>
        <strain evidence="6 7">DSM 45486</strain>
    </source>
</reference>
<evidence type="ECO:0000256" key="1">
    <source>
        <dbReference type="ARBA" id="ARBA00022801"/>
    </source>
</evidence>
<accession>A0A7W9M654</accession>
<dbReference type="PROSITE" id="PS51764">
    <property type="entry name" value="GH26"/>
    <property type="match status" value="1"/>
</dbReference>
<feature type="domain" description="GH26" evidence="5">
    <location>
        <begin position="1"/>
        <end position="119"/>
    </location>
</feature>
<protein>
    <recommendedName>
        <fullName evidence="5">GH26 domain-containing protein</fullName>
    </recommendedName>
</protein>
<comment type="caution">
    <text evidence="3">Lacks conserved residue(s) required for the propagation of feature annotation.</text>
</comment>
<evidence type="ECO:0000313" key="7">
    <source>
        <dbReference type="Proteomes" id="UP000552097"/>
    </source>
</evidence>
<organism evidence="6 7">
    <name type="scientific">Saccharothrix ecbatanensis</name>
    <dbReference type="NCBI Taxonomy" id="1105145"/>
    <lineage>
        <taxon>Bacteria</taxon>
        <taxon>Bacillati</taxon>
        <taxon>Actinomycetota</taxon>
        <taxon>Actinomycetes</taxon>
        <taxon>Pseudonocardiales</taxon>
        <taxon>Pseudonocardiaceae</taxon>
        <taxon>Saccharothrix</taxon>
    </lineage>
</organism>
<comment type="similarity">
    <text evidence="3">Belongs to the glycosyl hydrolase 26 family.</text>
</comment>